<gene>
    <name evidence="9" type="ORF">KSP39_PZI014157</name>
</gene>
<evidence type="ECO:0000256" key="7">
    <source>
        <dbReference type="ARBA" id="ARBA00023242"/>
    </source>
</evidence>
<dbReference type="GO" id="GO:0046872">
    <property type="term" value="F:metal ion binding"/>
    <property type="evidence" value="ECO:0007669"/>
    <property type="project" value="UniProtKB-KW"/>
</dbReference>
<evidence type="ECO:0000256" key="5">
    <source>
        <dbReference type="ARBA" id="ARBA00022723"/>
    </source>
</evidence>
<dbReference type="EMBL" id="JBBWWQ010000011">
    <property type="protein sequence ID" value="KAK8935248.1"/>
    <property type="molecule type" value="Genomic_DNA"/>
</dbReference>
<evidence type="ECO:0000313" key="10">
    <source>
        <dbReference type="Proteomes" id="UP001418222"/>
    </source>
</evidence>
<accession>A0AAP0BBV1</accession>
<comment type="similarity">
    <text evidence="3">Belongs to the HARBI1 family.</text>
</comment>
<dbReference type="PANTHER" id="PTHR22930:SF221">
    <property type="entry name" value="NUCLEASE HARBI1"/>
    <property type="match status" value="1"/>
</dbReference>
<comment type="caution">
    <text evidence="9">The sequence shown here is derived from an EMBL/GenBank/DDBJ whole genome shotgun (WGS) entry which is preliminary data.</text>
</comment>
<keyword evidence="7" id="KW-0539">Nucleus</keyword>
<dbReference type="Proteomes" id="UP001418222">
    <property type="component" value="Unassembled WGS sequence"/>
</dbReference>
<comment type="cofactor">
    <cofactor evidence="1">
        <name>a divalent metal cation</name>
        <dbReference type="ChEBI" id="CHEBI:60240"/>
    </cofactor>
</comment>
<feature type="domain" description="DDE Tnp4" evidence="8">
    <location>
        <begin position="11"/>
        <end position="174"/>
    </location>
</feature>
<keyword evidence="10" id="KW-1185">Reference proteome</keyword>
<evidence type="ECO:0000256" key="1">
    <source>
        <dbReference type="ARBA" id="ARBA00001968"/>
    </source>
</evidence>
<dbReference type="GO" id="GO:0004518">
    <property type="term" value="F:nuclease activity"/>
    <property type="evidence" value="ECO:0007669"/>
    <property type="project" value="UniProtKB-KW"/>
</dbReference>
<dbReference type="PANTHER" id="PTHR22930">
    <property type="match status" value="1"/>
</dbReference>
<dbReference type="InterPro" id="IPR045249">
    <property type="entry name" value="HARBI1-like"/>
</dbReference>
<proteinExistence type="inferred from homology"/>
<evidence type="ECO:0000259" key="8">
    <source>
        <dbReference type="Pfam" id="PF13359"/>
    </source>
</evidence>
<organism evidence="9 10">
    <name type="scientific">Platanthera zijinensis</name>
    <dbReference type="NCBI Taxonomy" id="2320716"/>
    <lineage>
        <taxon>Eukaryota</taxon>
        <taxon>Viridiplantae</taxon>
        <taxon>Streptophyta</taxon>
        <taxon>Embryophyta</taxon>
        <taxon>Tracheophyta</taxon>
        <taxon>Spermatophyta</taxon>
        <taxon>Magnoliopsida</taxon>
        <taxon>Liliopsida</taxon>
        <taxon>Asparagales</taxon>
        <taxon>Orchidaceae</taxon>
        <taxon>Orchidoideae</taxon>
        <taxon>Orchideae</taxon>
        <taxon>Orchidinae</taxon>
        <taxon>Platanthera</taxon>
    </lineage>
</organism>
<keyword evidence="5" id="KW-0479">Metal-binding</keyword>
<protein>
    <recommendedName>
        <fullName evidence="8">DDE Tnp4 domain-containing protein</fullName>
    </recommendedName>
</protein>
<dbReference type="InterPro" id="IPR027806">
    <property type="entry name" value="HARBI1_dom"/>
</dbReference>
<dbReference type="GO" id="GO:0016787">
    <property type="term" value="F:hydrolase activity"/>
    <property type="evidence" value="ECO:0007669"/>
    <property type="project" value="UniProtKB-KW"/>
</dbReference>
<evidence type="ECO:0000313" key="9">
    <source>
        <dbReference type="EMBL" id="KAK8935248.1"/>
    </source>
</evidence>
<reference evidence="9 10" key="1">
    <citation type="journal article" date="2022" name="Nat. Plants">
        <title>Genomes of leafy and leafless Platanthera orchids illuminate the evolution of mycoheterotrophy.</title>
        <authorList>
            <person name="Li M.H."/>
            <person name="Liu K.W."/>
            <person name="Li Z."/>
            <person name="Lu H.C."/>
            <person name="Ye Q.L."/>
            <person name="Zhang D."/>
            <person name="Wang J.Y."/>
            <person name="Li Y.F."/>
            <person name="Zhong Z.M."/>
            <person name="Liu X."/>
            <person name="Yu X."/>
            <person name="Liu D.K."/>
            <person name="Tu X.D."/>
            <person name="Liu B."/>
            <person name="Hao Y."/>
            <person name="Liao X.Y."/>
            <person name="Jiang Y.T."/>
            <person name="Sun W.H."/>
            <person name="Chen J."/>
            <person name="Chen Y.Q."/>
            <person name="Ai Y."/>
            <person name="Zhai J.W."/>
            <person name="Wu S.S."/>
            <person name="Zhou Z."/>
            <person name="Hsiao Y.Y."/>
            <person name="Wu W.L."/>
            <person name="Chen Y.Y."/>
            <person name="Lin Y.F."/>
            <person name="Hsu J.L."/>
            <person name="Li C.Y."/>
            <person name="Wang Z.W."/>
            <person name="Zhao X."/>
            <person name="Zhong W.Y."/>
            <person name="Ma X.K."/>
            <person name="Ma L."/>
            <person name="Huang J."/>
            <person name="Chen G.Z."/>
            <person name="Huang M.Z."/>
            <person name="Huang L."/>
            <person name="Peng D.H."/>
            <person name="Luo Y.B."/>
            <person name="Zou S.Q."/>
            <person name="Chen S.P."/>
            <person name="Lan S."/>
            <person name="Tsai W.C."/>
            <person name="Van de Peer Y."/>
            <person name="Liu Z.J."/>
        </authorList>
    </citation>
    <scope>NUCLEOTIDE SEQUENCE [LARGE SCALE GENOMIC DNA]</scope>
    <source>
        <strain evidence="9">Lor287</strain>
    </source>
</reference>
<keyword evidence="6" id="KW-0378">Hydrolase</keyword>
<evidence type="ECO:0000256" key="3">
    <source>
        <dbReference type="ARBA" id="ARBA00006958"/>
    </source>
</evidence>
<evidence type="ECO:0000256" key="6">
    <source>
        <dbReference type="ARBA" id="ARBA00022801"/>
    </source>
</evidence>
<name>A0AAP0BBV1_9ASPA</name>
<keyword evidence="4" id="KW-0540">Nuclease</keyword>
<dbReference type="AlphaFoldDB" id="A0AAP0BBV1"/>
<sequence length="224" mass="25781">MPYFENCIGAIDGTHIGARVPPELQAAYIGRHGTPTQNIMAVCDFNMCFTFVLAGWEGSTHDSRIFQRALMEPSYHFPFPPTGKYYLVDAGYPLQRGFLKPYSETRYHLPDFARGNRPIQGRQEMFNHAHSSLRSVIERAFGVWKKKWAILRDMPQYSLAKQRDIVIATMTLHNYIRRHASRFDPDFMACDDDENLIFPEAHIIRENHTSTSNITLNADRVRGA</sequence>
<evidence type="ECO:0000256" key="4">
    <source>
        <dbReference type="ARBA" id="ARBA00022722"/>
    </source>
</evidence>
<evidence type="ECO:0000256" key="2">
    <source>
        <dbReference type="ARBA" id="ARBA00004123"/>
    </source>
</evidence>
<dbReference type="GO" id="GO:0005634">
    <property type="term" value="C:nucleus"/>
    <property type="evidence" value="ECO:0007669"/>
    <property type="project" value="UniProtKB-SubCell"/>
</dbReference>
<comment type="subcellular location">
    <subcellularLocation>
        <location evidence="2">Nucleus</location>
    </subcellularLocation>
</comment>
<dbReference type="Pfam" id="PF13359">
    <property type="entry name" value="DDE_Tnp_4"/>
    <property type="match status" value="1"/>
</dbReference>